<evidence type="ECO:0000313" key="1">
    <source>
        <dbReference type="EMBL" id="AUX25810.1"/>
    </source>
</evidence>
<protein>
    <submittedName>
        <fullName evidence="1">Uncharacterized protein</fullName>
    </submittedName>
</protein>
<organism evidence="1 2">
    <name type="scientific">Sorangium cellulosum</name>
    <name type="common">Polyangium cellulosum</name>
    <dbReference type="NCBI Taxonomy" id="56"/>
    <lineage>
        <taxon>Bacteria</taxon>
        <taxon>Pseudomonadati</taxon>
        <taxon>Myxococcota</taxon>
        <taxon>Polyangia</taxon>
        <taxon>Polyangiales</taxon>
        <taxon>Polyangiaceae</taxon>
        <taxon>Sorangium</taxon>
    </lineage>
</organism>
<proteinExistence type="predicted"/>
<dbReference type="EMBL" id="CP012670">
    <property type="protein sequence ID" value="AUX25810.1"/>
    <property type="molecule type" value="Genomic_DNA"/>
</dbReference>
<dbReference type="AlphaFoldDB" id="A0A4P2Q8H4"/>
<sequence length="100" mass="11277">MLATNCTNFRRHFDAYKEILGSSTIGCETVLNIRDLAQNQHSICAAVARSFEDTAQPDIMSDIRGIDAMENAYMLRSEYGDIDVNELIKNPECIARMQTE</sequence>
<name>A0A4P2Q8H4_SORCE</name>
<evidence type="ECO:0000313" key="2">
    <source>
        <dbReference type="Proteomes" id="UP000295781"/>
    </source>
</evidence>
<reference evidence="1 2" key="1">
    <citation type="submission" date="2015-09" db="EMBL/GenBank/DDBJ databases">
        <title>Sorangium comparison.</title>
        <authorList>
            <person name="Zaburannyi N."/>
            <person name="Bunk B."/>
            <person name="Overmann J."/>
            <person name="Mueller R."/>
        </authorList>
    </citation>
    <scope>NUCLEOTIDE SEQUENCE [LARGE SCALE GENOMIC DNA]</scope>
    <source>
        <strain evidence="1 2">So ceGT47</strain>
    </source>
</reference>
<gene>
    <name evidence="1" type="ORF">SOCEGT47_063620</name>
</gene>
<dbReference type="Proteomes" id="UP000295781">
    <property type="component" value="Chromosome"/>
</dbReference>
<accession>A0A4P2Q8H4</accession>